<organism evidence="2 3">
    <name type="scientific">Nephila pilipes</name>
    <name type="common">Giant wood spider</name>
    <name type="synonym">Nephila maculata</name>
    <dbReference type="NCBI Taxonomy" id="299642"/>
    <lineage>
        <taxon>Eukaryota</taxon>
        <taxon>Metazoa</taxon>
        <taxon>Ecdysozoa</taxon>
        <taxon>Arthropoda</taxon>
        <taxon>Chelicerata</taxon>
        <taxon>Arachnida</taxon>
        <taxon>Araneae</taxon>
        <taxon>Araneomorphae</taxon>
        <taxon>Entelegynae</taxon>
        <taxon>Araneoidea</taxon>
        <taxon>Nephilidae</taxon>
        <taxon>Nephila</taxon>
    </lineage>
</organism>
<reference evidence="2" key="1">
    <citation type="submission" date="2020-08" db="EMBL/GenBank/DDBJ databases">
        <title>Multicomponent nature underlies the extraordinary mechanical properties of spider dragline silk.</title>
        <authorList>
            <person name="Kono N."/>
            <person name="Nakamura H."/>
            <person name="Mori M."/>
            <person name="Yoshida Y."/>
            <person name="Ohtoshi R."/>
            <person name="Malay A.D."/>
            <person name="Moran D.A.P."/>
            <person name="Tomita M."/>
            <person name="Numata K."/>
            <person name="Arakawa K."/>
        </authorList>
    </citation>
    <scope>NUCLEOTIDE SEQUENCE</scope>
</reference>
<name>A0A8X6TEK3_NEPPI</name>
<evidence type="ECO:0000313" key="2">
    <source>
        <dbReference type="EMBL" id="GFT08091.1"/>
    </source>
</evidence>
<keyword evidence="3" id="KW-1185">Reference proteome</keyword>
<evidence type="ECO:0000313" key="3">
    <source>
        <dbReference type="Proteomes" id="UP000887013"/>
    </source>
</evidence>
<sequence length="103" mass="10900">MISSADNNTPLPSRVISVPTIRAATSGAVGALNPLSSSFKGVLSALIMTIQSTALTFSIVVLKSRTKQLCSMNNARNSAIIFRSVHTLNAHRRSISSSPLSMK</sequence>
<keyword evidence="1" id="KW-1133">Transmembrane helix</keyword>
<protein>
    <submittedName>
        <fullName evidence="2">Uncharacterized protein</fullName>
    </submittedName>
</protein>
<dbReference type="EMBL" id="BMAW01103208">
    <property type="protein sequence ID" value="GFT08091.1"/>
    <property type="molecule type" value="Genomic_DNA"/>
</dbReference>
<dbReference type="AlphaFoldDB" id="A0A8X6TEK3"/>
<feature type="transmembrane region" description="Helical" evidence="1">
    <location>
        <begin position="42"/>
        <end position="62"/>
    </location>
</feature>
<dbReference type="Proteomes" id="UP000887013">
    <property type="component" value="Unassembled WGS sequence"/>
</dbReference>
<proteinExistence type="predicted"/>
<evidence type="ECO:0000256" key="1">
    <source>
        <dbReference type="SAM" id="Phobius"/>
    </source>
</evidence>
<accession>A0A8X6TEK3</accession>
<keyword evidence="1" id="KW-0472">Membrane</keyword>
<gene>
    <name evidence="2" type="ORF">NPIL_187701</name>
</gene>
<keyword evidence="1" id="KW-0812">Transmembrane</keyword>
<comment type="caution">
    <text evidence="2">The sequence shown here is derived from an EMBL/GenBank/DDBJ whole genome shotgun (WGS) entry which is preliminary data.</text>
</comment>